<evidence type="ECO:0000256" key="1">
    <source>
        <dbReference type="SAM" id="SignalP"/>
    </source>
</evidence>
<dbReference type="InterPro" id="IPR032626">
    <property type="entry name" value="GxGYxYP_N_1st"/>
</dbReference>
<accession>A0A132NG96</accession>
<evidence type="ECO:0000259" key="2">
    <source>
        <dbReference type="Pfam" id="PF16216"/>
    </source>
</evidence>
<feature type="non-terminal residue" evidence="3">
    <location>
        <position position="131"/>
    </location>
</feature>
<dbReference type="PROSITE" id="PS51318">
    <property type="entry name" value="TAT"/>
    <property type="match status" value="1"/>
</dbReference>
<name>A0A132NG96_9ACTN</name>
<sequence>MASTSRRCFLALALSAGASAGVPAPAAAEPAQGVVWPESQALPWFSPPERLDVLDLVAAGPDEQILAASLQGSVNRRRPRIYLLQPSSEGPETWLRTLGVPYEQAPDLYALVARYRAELRGLVVPDPAVPA</sequence>
<protein>
    <recommendedName>
        <fullName evidence="2">GxGYxYP putative glycoside hydrolase first N-terminal domain-containing protein</fullName>
    </recommendedName>
</protein>
<dbReference type="Pfam" id="PF16216">
    <property type="entry name" value="GxGYxYP_N"/>
    <property type="match status" value="1"/>
</dbReference>
<dbReference type="RefSeq" id="WP_269800578.1">
    <property type="nucleotide sequence ID" value="NZ_JYIK01000951.1"/>
</dbReference>
<reference evidence="4" key="1">
    <citation type="submission" date="2015-02" db="EMBL/GenBank/DDBJ databases">
        <title>Physiological reanalysis, assessment of diazotrophy, and genome sequences of multiple isolates of Streptomyces thermoautotrophicus.</title>
        <authorList>
            <person name="MacKellar D.C."/>
            <person name="Lieber L."/>
            <person name="Norman J."/>
            <person name="Bolger A."/>
            <person name="Tobin C."/>
            <person name="Murray J.W."/>
            <person name="Friesen M."/>
            <person name="Prell J."/>
        </authorList>
    </citation>
    <scope>NUCLEOTIDE SEQUENCE [LARGE SCALE GENOMIC DNA]</scope>
    <source>
        <strain evidence="4">UBT1</strain>
    </source>
</reference>
<feature type="signal peptide" evidence="1">
    <location>
        <begin position="1"/>
        <end position="20"/>
    </location>
</feature>
<evidence type="ECO:0000313" key="3">
    <source>
        <dbReference type="EMBL" id="KWX08692.1"/>
    </source>
</evidence>
<feature type="domain" description="GxGYxYP putative glycoside hydrolase first N-terminal" evidence="2">
    <location>
        <begin position="53"/>
        <end position="116"/>
    </location>
</feature>
<proteinExistence type="predicted"/>
<organism evidence="3 4">
    <name type="scientific">Carbonactinospora thermoautotrophica</name>
    <dbReference type="NCBI Taxonomy" id="1469144"/>
    <lineage>
        <taxon>Bacteria</taxon>
        <taxon>Bacillati</taxon>
        <taxon>Actinomycetota</taxon>
        <taxon>Actinomycetes</taxon>
        <taxon>Kitasatosporales</taxon>
        <taxon>Carbonactinosporaceae</taxon>
        <taxon>Carbonactinospora</taxon>
    </lineage>
</organism>
<dbReference type="EMBL" id="JYIK01000951">
    <property type="protein sequence ID" value="KWX08692.1"/>
    <property type="molecule type" value="Genomic_DNA"/>
</dbReference>
<feature type="chain" id="PRO_5038463320" description="GxGYxYP putative glycoside hydrolase first N-terminal domain-containing protein" evidence="1">
    <location>
        <begin position="21"/>
        <end position="131"/>
    </location>
</feature>
<dbReference type="AlphaFoldDB" id="A0A132NG96"/>
<dbReference type="InterPro" id="IPR006311">
    <property type="entry name" value="TAT_signal"/>
</dbReference>
<evidence type="ECO:0000313" key="4">
    <source>
        <dbReference type="Proteomes" id="UP000070598"/>
    </source>
</evidence>
<comment type="caution">
    <text evidence="3">The sequence shown here is derived from an EMBL/GenBank/DDBJ whole genome shotgun (WGS) entry which is preliminary data.</text>
</comment>
<dbReference type="PATRIC" id="fig|1469144.9.peg.2495"/>
<keyword evidence="1" id="KW-0732">Signal</keyword>
<gene>
    <name evidence="3" type="ORF">TR74_13870</name>
</gene>
<dbReference type="Proteomes" id="UP000070598">
    <property type="component" value="Unassembled WGS sequence"/>
</dbReference>